<dbReference type="Pfam" id="PF06742">
    <property type="entry name" value="DUF1214"/>
    <property type="match status" value="1"/>
</dbReference>
<evidence type="ECO:0000313" key="4">
    <source>
        <dbReference type="Proteomes" id="UP001303587"/>
    </source>
</evidence>
<dbReference type="InterPro" id="IPR037049">
    <property type="entry name" value="DUF1214_C_sf"/>
</dbReference>
<dbReference type="GeneID" id="89229916"/>
<name>A0AA96V3Z6_9EURY</name>
<evidence type="ECO:0008006" key="5">
    <source>
        <dbReference type="Google" id="ProtNLM"/>
    </source>
</evidence>
<sequence>MNTNQSKSESAGKLEDYEFMNGYPTAKTIQKAYDDADLNRAIMAYRFFYPTVSIYAVWKGNLDNGVVPNKIFALLDGTPEQFVLTANSDTPYSGICLDLSQGPMVLELPPGPIMSAANDLNQLHVMDIGMPGPDKGKGGKHVILPPGYKGTVPSGYYTGKSTTNRVLVLVRALPQNGDMEGARELMKSIKVYPLNKQADQTATKWVSLNKKGVEFTLVPWENNIKYWEKLAEIINDEPAYDLYRTMYAELAELGIEKGKKFMPDARMKSILEKAAKTGNAIMRVQSFADRRPERVVWKDRQWEWAVLRDKNGTFDTENYQDLYAREKWFYQAQIESPAMFNRSPGAGSLYWLGAKDKKGTYLDGSKTYKLTVPLPVPQKLFWSVTIYDNDTRSEIATDQNKAALRSLFELKDFKGTSVDLYFGPKAPAGKEKQWIKTTPGKGWFSYFRIYGPEQPAFDGSWRPGDFEEMK</sequence>
<dbReference type="Gene3D" id="2.60.120.600">
    <property type="entry name" value="Domain of unknown function DUF1214, C-terminal domain"/>
    <property type="match status" value="1"/>
</dbReference>
<reference evidence="3 4" key="1">
    <citation type="submission" date="2023-07" db="EMBL/GenBank/DDBJ databases">
        <title>Closed genoem sequence of Methanosarcinaceae archaeon Ac7.</title>
        <authorList>
            <person name="Poehlein A."/>
            <person name="Protasov E."/>
            <person name="Platt K."/>
            <person name="Reeh H."/>
            <person name="Daniel R."/>
            <person name="Brune A."/>
        </authorList>
    </citation>
    <scope>NUCLEOTIDE SEQUENCE [LARGE SCALE GENOMIC DNA]</scope>
    <source>
        <strain evidence="3 4">Ac7</strain>
    </source>
</reference>
<dbReference type="InterPro" id="IPR010621">
    <property type="entry name" value="DUF1214"/>
</dbReference>
<gene>
    <name evidence="3" type="ORF">MsAc7_08020</name>
</gene>
<feature type="domain" description="DUF1214" evidence="1">
    <location>
        <begin position="348"/>
        <end position="454"/>
    </location>
</feature>
<dbReference type="PANTHER" id="PTHR36509">
    <property type="entry name" value="BLL3101 PROTEIN"/>
    <property type="match status" value="1"/>
</dbReference>
<dbReference type="Gene3D" id="1.10.3360.10">
    <property type="entry name" value="VPA0735-like domain"/>
    <property type="match status" value="1"/>
</dbReference>
<dbReference type="InterPro" id="IPR037050">
    <property type="entry name" value="DUF1254_sf"/>
</dbReference>
<dbReference type="Pfam" id="PF06863">
    <property type="entry name" value="DUF1254"/>
    <property type="match status" value="1"/>
</dbReference>
<dbReference type="AlphaFoldDB" id="A0AA96V3Z6"/>
<accession>A0AA96V3Z6</accession>
<dbReference type="PANTHER" id="PTHR36509:SF3">
    <property type="entry name" value="SIGNAL PEPTIDE PROTEIN"/>
    <property type="match status" value="1"/>
</dbReference>
<evidence type="ECO:0000313" key="3">
    <source>
        <dbReference type="EMBL" id="WNY25256.1"/>
    </source>
</evidence>
<evidence type="ECO:0000259" key="2">
    <source>
        <dbReference type="Pfam" id="PF06863"/>
    </source>
</evidence>
<dbReference type="RefSeq" id="WP_338103293.1">
    <property type="nucleotide sequence ID" value="NZ_CP131060.1"/>
</dbReference>
<keyword evidence="4" id="KW-1185">Reference proteome</keyword>
<evidence type="ECO:0000259" key="1">
    <source>
        <dbReference type="Pfam" id="PF06742"/>
    </source>
</evidence>
<proteinExistence type="predicted"/>
<dbReference type="Proteomes" id="UP001303587">
    <property type="component" value="Chromosome"/>
</dbReference>
<organism evidence="3 4">
    <name type="scientific">Methanolapillus millepedarum</name>
    <dbReference type="NCBI Taxonomy" id="3028296"/>
    <lineage>
        <taxon>Archaea</taxon>
        <taxon>Methanobacteriati</taxon>
        <taxon>Methanobacteriota</taxon>
        <taxon>Stenosarchaea group</taxon>
        <taxon>Methanomicrobia</taxon>
        <taxon>Methanosarcinales</taxon>
        <taxon>Methanosarcinaceae</taxon>
        <taxon>Methanolapillus</taxon>
    </lineage>
</organism>
<dbReference type="Gene3D" id="2.60.40.1610">
    <property type="entry name" value="Domain of unknown function DUF1254"/>
    <property type="match status" value="1"/>
</dbReference>
<feature type="domain" description="DUF1254" evidence="2">
    <location>
        <begin position="81"/>
        <end position="193"/>
    </location>
</feature>
<dbReference type="SUPFAM" id="SSF160935">
    <property type="entry name" value="VPA0735-like"/>
    <property type="match status" value="1"/>
</dbReference>
<protein>
    <recommendedName>
        <fullName evidence="5">DUF1254 domain-containing protein</fullName>
    </recommendedName>
</protein>
<dbReference type="InterPro" id="IPR010679">
    <property type="entry name" value="DUF1254"/>
</dbReference>
<dbReference type="EMBL" id="CP131060">
    <property type="protein sequence ID" value="WNY25256.1"/>
    <property type="molecule type" value="Genomic_DNA"/>
</dbReference>